<sequence length="85" mass="9065">MVKYSCGQEAVEPGKANAITRKNINQMRSNLIGQAGEGGDEEEEAADRDIPMEDVPPHFETGTSSQVPPGAGVPLPVQLNYAELI</sequence>
<evidence type="ECO:0000313" key="3">
    <source>
        <dbReference type="Proteomes" id="UP001341840"/>
    </source>
</evidence>
<feature type="region of interest" description="Disordered" evidence="1">
    <location>
        <begin position="52"/>
        <end position="73"/>
    </location>
</feature>
<dbReference type="Proteomes" id="UP001341840">
    <property type="component" value="Unassembled WGS sequence"/>
</dbReference>
<dbReference type="EMBL" id="JASCZI010243459">
    <property type="protein sequence ID" value="MED6213226.1"/>
    <property type="molecule type" value="Genomic_DNA"/>
</dbReference>
<protein>
    <submittedName>
        <fullName evidence="2">Uncharacterized protein</fullName>
    </submittedName>
</protein>
<evidence type="ECO:0000256" key="1">
    <source>
        <dbReference type="SAM" id="MobiDB-lite"/>
    </source>
</evidence>
<reference evidence="2 3" key="1">
    <citation type="journal article" date="2023" name="Plants (Basel)">
        <title>Bridging the Gap: Combining Genomics and Transcriptomics Approaches to Understand Stylosanthes scabra, an Orphan Legume from the Brazilian Caatinga.</title>
        <authorList>
            <person name="Ferreira-Neto J.R.C."/>
            <person name="da Silva M.D."/>
            <person name="Binneck E."/>
            <person name="de Melo N.F."/>
            <person name="da Silva R.H."/>
            <person name="de Melo A.L.T.M."/>
            <person name="Pandolfi V."/>
            <person name="Bustamante F.O."/>
            <person name="Brasileiro-Vidal A.C."/>
            <person name="Benko-Iseppon A.M."/>
        </authorList>
    </citation>
    <scope>NUCLEOTIDE SEQUENCE [LARGE SCALE GENOMIC DNA]</scope>
    <source>
        <tissue evidence="2">Leaves</tissue>
    </source>
</reference>
<proteinExistence type="predicted"/>
<organism evidence="2 3">
    <name type="scientific">Stylosanthes scabra</name>
    <dbReference type="NCBI Taxonomy" id="79078"/>
    <lineage>
        <taxon>Eukaryota</taxon>
        <taxon>Viridiplantae</taxon>
        <taxon>Streptophyta</taxon>
        <taxon>Embryophyta</taxon>
        <taxon>Tracheophyta</taxon>
        <taxon>Spermatophyta</taxon>
        <taxon>Magnoliopsida</taxon>
        <taxon>eudicotyledons</taxon>
        <taxon>Gunneridae</taxon>
        <taxon>Pentapetalae</taxon>
        <taxon>rosids</taxon>
        <taxon>fabids</taxon>
        <taxon>Fabales</taxon>
        <taxon>Fabaceae</taxon>
        <taxon>Papilionoideae</taxon>
        <taxon>50 kb inversion clade</taxon>
        <taxon>dalbergioids sensu lato</taxon>
        <taxon>Dalbergieae</taxon>
        <taxon>Pterocarpus clade</taxon>
        <taxon>Stylosanthes</taxon>
    </lineage>
</organism>
<accession>A0ABU6YTH1</accession>
<gene>
    <name evidence="2" type="ORF">PIB30_091166</name>
</gene>
<keyword evidence="3" id="KW-1185">Reference proteome</keyword>
<name>A0ABU6YTH1_9FABA</name>
<evidence type="ECO:0000313" key="2">
    <source>
        <dbReference type="EMBL" id="MED6213226.1"/>
    </source>
</evidence>
<comment type="caution">
    <text evidence="2">The sequence shown here is derived from an EMBL/GenBank/DDBJ whole genome shotgun (WGS) entry which is preliminary data.</text>
</comment>